<feature type="chain" id="PRO_5035882812" evidence="1">
    <location>
        <begin position="25"/>
        <end position="57"/>
    </location>
</feature>
<keyword evidence="3" id="KW-1185">Reference proteome</keyword>
<gene>
    <name evidence="2" type="ORF">KC19_12G182400</name>
</gene>
<feature type="signal peptide" evidence="1">
    <location>
        <begin position="1"/>
        <end position="24"/>
    </location>
</feature>
<evidence type="ECO:0000313" key="3">
    <source>
        <dbReference type="Proteomes" id="UP000822688"/>
    </source>
</evidence>
<accession>A0A8T0GA69</accession>
<evidence type="ECO:0000313" key="2">
    <source>
        <dbReference type="EMBL" id="KAG0555615.1"/>
    </source>
</evidence>
<protein>
    <submittedName>
        <fullName evidence="2">Uncharacterized protein</fullName>
    </submittedName>
</protein>
<sequence length="57" mass="6391">MHACQPSMSAPGIKLLLLRVPAAGCVVWDKSHPGLLEYGSGVSWERWRNQWVSSERI</sequence>
<reference evidence="2" key="1">
    <citation type="submission" date="2020-06" db="EMBL/GenBank/DDBJ databases">
        <title>WGS assembly of Ceratodon purpureus strain R40.</title>
        <authorList>
            <person name="Carey S.B."/>
            <person name="Jenkins J."/>
            <person name="Shu S."/>
            <person name="Lovell J.T."/>
            <person name="Sreedasyam A."/>
            <person name="Maumus F."/>
            <person name="Tiley G.P."/>
            <person name="Fernandez-Pozo N."/>
            <person name="Barry K."/>
            <person name="Chen C."/>
            <person name="Wang M."/>
            <person name="Lipzen A."/>
            <person name="Daum C."/>
            <person name="Saski C.A."/>
            <person name="Payton A.C."/>
            <person name="Mcbreen J.C."/>
            <person name="Conrad R.E."/>
            <person name="Kollar L.M."/>
            <person name="Olsson S."/>
            <person name="Huttunen S."/>
            <person name="Landis J.B."/>
            <person name="Wickett N.J."/>
            <person name="Johnson M.G."/>
            <person name="Rensing S.A."/>
            <person name="Grimwood J."/>
            <person name="Schmutz J."/>
            <person name="Mcdaniel S.F."/>
        </authorList>
    </citation>
    <scope>NUCLEOTIDE SEQUENCE</scope>
    <source>
        <strain evidence="2">R40</strain>
    </source>
</reference>
<comment type="caution">
    <text evidence="2">The sequence shown here is derived from an EMBL/GenBank/DDBJ whole genome shotgun (WGS) entry which is preliminary data.</text>
</comment>
<dbReference type="AlphaFoldDB" id="A0A8T0GA69"/>
<dbReference type="EMBL" id="CM026433">
    <property type="protein sequence ID" value="KAG0555615.1"/>
    <property type="molecule type" value="Genomic_DNA"/>
</dbReference>
<proteinExistence type="predicted"/>
<evidence type="ECO:0000256" key="1">
    <source>
        <dbReference type="SAM" id="SignalP"/>
    </source>
</evidence>
<dbReference type="Proteomes" id="UP000822688">
    <property type="component" value="Chromosome 12"/>
</dbReference>
<name>A0A8T0GA69_CERPU</name>
<organism evidence="2 3">
    <name type="scientific">Ceratodon purpureus</name>
    <name type="common">Fire moss</name>
    <name type="synonym">Dicranum purpureum</name>
    <dbReference type="NCBI Taxonomy" id="3225"/>
    <lineage>
        <taxon>Eukaryota</taxon>
        <taxon>Viridiplantae</taxon>
        <taxon>Streptophyta</taxon>
        <taxon>Embryophyta</taxon>
        <taxon>Bryophyta</taxon>
        <taxon>Bryophytina</taxon>
        <taxon>Bryopsida</taxon>
        <taxon>Dicranidae</taxon>
        <taxon>Pseudoditrichales</taxon>
        <taxon>Ditrichaceae</taxon>
        <taxon>Ceratodon</taxon>
    </lineage>
</organism>
<keyword evidence="1" id="KW-0732">Signal</keyword>